<reference evidence="2" key="1">
    <citation type="submission" date="2023-10" db="EMBL/GenBank/DDBJ databases">
        <authorList>
            <person name="Chen Y."/>
            <person name="Shah S."/>
            <person name="Dougan E. K."/>
            <person name="Thang M."/>
            <person name="Chan C."/>
        </authorList>
    </citation>
    <scope>NUCLEOTIDE SEQUENCE [LARGE SCALE GENOMIC DNA]</scope>
</reference>
<dbReference type="Proteomes" id="UP001189429">
    <property type="component" value="Unassembled WGS sequence"/>
</dbReference>
<name>A0ABN9WEV3_9DINO</name>
<accession>A0ABN9WEV3</accession>
<dbReference type="Gene3D" id="1.25.40.10">
    <property type="entry name" value="Tetratricopeptide repeat domain"/>
    <property type="match status" value="1"/>
</dbReference>
<comment type="caution">
    <text evidence="2">The sequence shown here is derived from an EMBL/GenBank/DDBJ whole genome shotgun (WGS) entry which is preliminary data.</text>
</comment>
<evidence type="ECO:0000313" key="3">
    <source>
        <dbReference type="Proteomes" id="UP001189429"/>
    </source>
</evidence>
<sequence length="446" mass="48069">MAAPLAAKAREELRQAGARPNAPQYHDTPLLTVGKEVLVHARSGSCRPALIECINESDGTVDISYQDGEEEEDAVPVGALRPLHAAPAAASAGNAGGRQPPKQASAEERRRLGIRPNAPAYGDTPLLSVGKQVRVSRGELFRRATIECVNEAEGTIDVAYLPQEEVWPGAAPRRAEEEEEDTVPAESARPLEDFEVRREADWQDALRRDFYGTLSSLKEGANSLFKLRDYDAAVAYYSAAISELQDVEAAGLGRALLIQGGSFVLGTVRSFDARGRQAVVVTDAPGAGGQPTAQSFTLAARTLIAVHDGHLQLQGSLYMNRARSLAQQGRNREAAQDLSVVIGLWAACDDESERREQLLKAHCLRAKTRLARMRVGPAREDVAAAWALGPPEATAGLLRQLERDVAAAEKEKLRSNRRIAKEIAKFTDAAMSQMSGEQARALGQAA</sequence>
<proteinExistence type="predicted"/>
<organism evidence="2 3">
    <name type="scientific">Prorocentrum cordatum</name>
    <dbReference type="NCBI Taxonomy" id="2364126"/>
    <lineage>
        <taxon>Eukaryota</taxon>
        <taxon>Sar</taxon>
        <taxon>Alveolata</taxon>
        <taxon>Dinophyceae</taxon>
        <taxon>Prorocentrales</taxon>
        <taxon>Prorocentraceae</taxon>
        <taxon>Prorocentrum</taxon>
    </lineage>
</organism>
<protein>
    <recommendedName>
        <fullName evidence="4">Peptidylprolyl isomerase</fullName>
    </recommendedName>
</protein>
<dbReference type="SUPFAM" id="SSF48452">
    <property type="entry name" value="TPR-like"/>
    <property type="match status" value="1"/>
</dbReference>
<gene>
    <name evidence="2" type="ORF">PCOR1329_LOCUS66685</name>
</gene>
<dbReference type="EMBL" id="CAUYUJ010018605">
    <property type="protein sequence ID" value="CAK0884921.1"/>
    <property type="molecule type" value="Genomic_DNA"/>
</dbReference>
<evidence type="ECO:0000256" key="1">
    <source>
        <dbReference type="SAM" id="MobiDB-lite"/>
    </source>
</evidence>
<feature type="region of interest" description="Disordered" evidence="1">
    <location>
        <begin position="1"/>
        <end position="27"/>
    </location>
</feature>
<evidence type="ECO:0000313" key="2">
    <source>
        <dbReference type="EMBL" id="CAK0884921.1"/>
    </source>
</evidence>
<feature type="region of interest" description="Disordered" evidence="1">
    <location>
        <begin position="87"/>
        <end position="108"/>
    </location>
</feature>
<dbReference type="InterPro" id="IPR011990">
    <property type="entry name" value="TPR-like_helical_dom_sf"/>
</dbReference>
<keyword evidence="3" id="KW-1185">Reference proteome</keyword>
<evidence type="ECO:0008006" key="4">
    <source>
        <dbReference type="Google" id="ProtNLM"/>
    </source>
</evidence>